<name>A0A176WKY7_MARPO</name>
<feature type="region of interest" description="Disordered" evidence="1">
    <location>
        <begin position="231"/>
        <end position="250"/>
    </location>
</feature>
<protein>
    <submittedName>
        <fullName evidence="2">Uncharacterized protein</fullName>
    </submittedName>
</protein>
<evidence type="ECO:0000313" key="2">
    <source>
        <dbReference type="EMBL" id="OAE32972.1"/>
    </source>
</evidence>
<organism evidence="2 3">
    <name type="scientific">Marchantia polymorpha subsp. ruderalis</name>
    <dbReference type="NCBI Taxonomy" id="1480154"/>
    <lineage>
        <taxon>Eukaryota</taxon>
        <taxon>Viridiplantae</taxon>
        <taxon>Streptophyta</taxon>
        <taxon>Embryophyta</taxon>
        <taxon>Marchantiophyta</taxon>
        <taxon>Marchantiopsida</taxon>
        <taxon>Marchantiidae</taxon>
        <taxon>Marchantiales</taxon>
        <taxon>Marchantiaceae</taxon>
        <taxon>Marchantia</taxon>
    </lineage>
</organism>
<proteinExistence type="predicted"/>
<gene>
    <name evidence="2" type="ORF">AXG93_673s1490</name>
</gene>
<dbReference type="Proteomes" id="UP000077202">
    <property type="component" value="Unassembled WGS sequence"/>
</dbReference>
<feature type="region of interest" description="Disordered" evidence="1">
    <location>
        <begin position="187"/>
        <end position="223"/>
    </location>
</feature>
<sequence>MFEKDSVKITNAKEFTFVPLFRNARSGTNGWKTADYKNPMRRAIALEVMHILRPQRTTYVTAWQVGFFERVLKGNPVHWARIFYDLVWVNASTDGEEDCEETEEEDNGRTRVPSQTTARGPIEVDVLPTRERQESQLAKKRKVLTNNEEDSILESRMEETKIAGIWQSSTCARPKKKANHGVVVSYSSDNSVEKTDATTLATTEEKKDEPTLQVLEEGPSAVPVEVPMEVAAEPSEERTETACPSFQSSE</sequence>
<keyword evidence="3" id="KW-1185">Reference proteome</keyword>
<feature type="compositionally biased region" description="Acidic residues" evidence="1">
    <location>
        <begin position="95"/>
        <end position="106"/>
    </location>
</feature>
<accession>A0A176WKY7</accession>
<feature type="region of interest" description="Disordered" evidence="1">
    <location>
        <begin position="95"/>
        <end position="116"/>
    </location>
</feature>
<evidence type="ECO:0000256" key="1">
    <source>
        <dbReference type="SAM" id="MobiDB-lite"/>
    </source>
</evidence>
<reference evidence="2" key="1">
    <citation type="submission" date="2016-03" db="EMBL/GenBank/DDBJ databases">
        <title>Mechanisms controlling the formation of the plant cell surface in tip-growing cells are functionally conserved among land plants.</title>
        <authorList>
            <person name="Honkanen S."/>
            <person name="Jones V.A."/>
            <person name="Morieri G."/>
            <person name="Champion C."/>
            <person name="Hetherington A.J."/>
            <person name="Kelly S."/>
            <person name="Saint-Marcoux D."/>
            <person name="Proust H."/>
            <person name="Prescott H."/>
            <person name="Dolan L."/>
        </authorList>
    </citation>
    <scope>NUCLEOTIDE SEQUENCE [LARGE SCALE GENOMIC DNA]</scope>
    <source>
        <tissue evidence="2">Whole gametophyte</tissue>
    </source>
</reference>
<comment type="caution">
    <text evidence="2">The sequence shown here is derived from an EMBL/GenBank/DDBJ whole genome shotgun (WGS) entry which is preliminary data.</text>
</comment>
<dbReference type="EMBL" id="LVLJ01000698">
    <property type="protein sequence ID" value="OAE32972.1"/>
    <property type="molecule type" value="Genomic_DNA"/>
</dbReference>
<evidence type="ECO:0000313" key="3">
    <source>
        <dbReference type="Proteomes" id="UP000077202"/>
    </source>
</evidence>
<dbReference type="AlphaFoldDB" id="A0A176WKY7"/>